<sequence length="194" mass="21219">MFSFVNTTPPSKTSQKTPYLLTKTLYLYPSRTELHLAAKENRTTRAGTRSGCRIALQPGIARLGACRRTGLATTCKGPQKAGGVQEAEDPTFWQKQECRIKCRCSRVQGTGVLSSLQMLRACMGAGVQQRAMMARCRFRGLDSKPGSSEDAEQGRWAGVLVRRAGCRRQGGGSRKRKFGFGGFGLDGFWDFGLG</sequence>
<evidence type="ECO:0000313" key="2">
    <source>
        <dbReference type="Proteomes" id="UP001054252"/>
    </source>
</evidence>
<dbReference type="EMBL" id="BPVZ01000105">
    <property type="protein sequence ID" value="GKV34387.1"/>
    <property type="molecule type" value="Genomic_DNA"/>
</dbReference>
<reference evidence="1 2" key="1">
    <citation type="journal article" date="2021" name="Commun. Biol.">
        <title>The genome of Shorea leprosula (Dipterocarpaceae) highlights the ecological relevance of drought in aseasonal tropical rainforests.</title>
        <authorList>
            <person name="Ng K.K.S."/>
            <person name="Kobayashi M.J."/>
            <person name="Fawcett J.A."/>
            <person name="Hatakeyama M."/>
            <person name="Paape T."/>
            <person name="Ng C.H."/>
            <person name="Ang C.C."/>
            <person name="Tnah L.H."/>
            <person name="Lee C.T."/>
            <person name="Nishiyama T."/>
            <person name="Sese J."/>
            <person name="O'Brien M.J."/>
            <person name="Copetti D."/>
            <person name="Mohd Noor M.I."/>
            <person name="Ong R.C."/>
            <person name="Putra M."/>
            <person name="Sireger I.Z."/>
            <person name="Indrioko S."/>
            <person name="Kosugi Y."/>
            <person name="Izuno A."/>
            <person name="Isagi Y."/>
            <person name="Lee S.L."/>
            <person name="Shimizu K.K."/>
        </authorList>
    </citation>
    <scope>NUCLEOTIDE SEQUENCE [LARGE SCALE GENOMIC DNA]</scope>
    <source>
        <strain evidence="1">214</strain>
    </source>
</reference>
<keyword evidence="2" id="KW-1185">Reference proteome</keyword>
<protein>
    <submittedName>
        <fullName evidence="1">Uncharacterized protein</fullName>
    </submittedName>
</protein>
<name>A0AAV5LBJ7_9ROSI</name>
<evidence type="ECO:0000313" key="1">
    <source>
        <dbReference type="EMBL" id="GKV34387.1"/>
    </source>
</evidence>
<proteinExistence type="predicted"/>
<gene>
    <name evidence="1" type="ORF">SLEP1_g42762</name>
</gene>
<accession>A0AAV5LBJ7</accession>
<comment type="caution">
    <text evidence="1">The sequence shown here is derived from an EMBL/GenBank/DDBJ whole genome shotgun (WGS) entry which is preliminary data.</text>
</comment>
<dbReference type="Proteomes" id="UP001054252">
    <property type="component" value="Unassembled WGS sequence"/>
</dbReference>
<organism evidence="1 2">
    <name type="scientific">Rubroshorea leprosula</name>
    <dbReference type="NCBI Taxonomy" id="152421"/>
    <lineage>
        <taxon>Eukaryota</taxon>
        <taxon>Viridiplantae</taxon>
        <taxon>Streptophyta</taxon>
        <taxon>Embryophyta</taxon>
        <taxon>Tracheophyta</taxon>
        <taxon>Spermatophyta</taxon>
        <taxon>Magnoliopsida</taxon>
        <taxon>eudicotyledons</taxon>
        <taxon>Gunneridae</taxon>
        <taxon>Pentapetalae</taxon>
        <taxon>rosids</taxon>
        <taxon>malvids</taxon>
        <taxon>Malvales</taxon>
        <taxon>Dipterocarpaceae</taxon>
        <taxon>Rubroshorea</taxon>
    </lineage>
</organism>
<dbReference type="AlphaFoldDB" id="A0AAV5LBJ7"/>